<dbReference type="NCBIfam" id="TIGR01549">
    <property type="entry name" value="HAD-SF-IA-v1"/>
    <property type="match status" value="1"/>
</dbReference>
<dbReference type="SFLD" id="SFLDS00003">
    <property type="entry name" value="Haloacid_Dehalogenase"/>
    <property type="match status" value="1"/>
</dbReference>
<dbReference type="GO" id="GO:0016787">
    <property type="term" value="F:hydrolase activity"/>
    <property type="evidence" value="ECO:0007669"/>
    <property type="project" value="UniProtKB-KW"/>
</dbReference>
<dbReference type="InterPro" id="IPR051400">
    <property type="entry name" value="HAD-like_hydrolase"/>
</dbReference>
<dbReference type="EMBL" id="UFSB01000001">
    <property type="protein sequence ID" value="SUU38384.1"/>
    <property type="molecule type" value="Genomic_DNA"/>
</dbReference>
<comment type="cofactor">
    <cofactor evidence="1">
        <name>Mg(2+)</name>
        <dbReference type="ChEBI" id="CHEBI:18420"/>
    </cofactor>
</comment>
<protein>
    <submittedName>
        <fullName evidence="5">HAD family hydrolase</fullName>
    </submittedName>
</protein>
<dbReference type="EMBL" id="NLFK01000007">
    <property type="protein sequence ID" value="OZN24692.1"/>
    <property type="molecule type" value="Genomic_DNA"/>
</dbReference>
<keyword evidence="3" id="KW-0460">Magnesium</keyword>
<dbReference type="InterPro" id="IPR006439">
    <property type="entry name" value="HAD-SF_hydro_IA"/>
</dbReference>
<keyword evidence="2 5" id="KW-0378">Hydrolase</keyword>
<evidence type="ECO:0000256" key="3">
    <source>
        <dbReference type="ARBA" id="ARBA00022842"/>
    </source>
</evidence>
<dbReference type="Gene3D" id="3.40.50.1000">
    <property type="entry name" value="HAD superfamily/HAD-like"/>
    <property type="match status" value="1"/>
</dbReference>
<dbReference type="RefSeq" id="WP_094946724.1">
    <property type="nucleotide sequence ID" value="NZ_NLFK01000007.1"/>
</dbReference>
<dbReference type="Pfam" id="PF00702">
    <property type="entry name" value="Hydrolase"/>
    <property type="match status" value="1"/>
</dbReference>
<keyword evidence="6" id="KW-1185">Reference proteome</keyword>
<dbReference type="Proteomes" id="UP000254507">
    <property type="component" value="Unassembled WGS sequence"/>
</dbReference>
<evidence type="ECO:0000256" key="1">
    <source>
        <dbReference type="ARBA" id="ARBA00001946"/>
    </source>
</evidence>
<evidence type="ECO:0000313" key="7">
    <source>
        <dbReference type="Proteomes" id="UP000254507"/>
    </source>
</evidence>
<evidence type="ECO:0000256" key="2">
    <source>
        <dbReference type="ARBA" id="ARBA00022801"/>
    </source>
</evidence>
<dbReference type="OrthoDB" id="367448at2"/>
<dbReference type="GO" id="GO:0009231">
    <property type="term" value="P:riboflavin biosynthetic process"/>
    <property type="evidence" value="ECO:0007669"/>
    <property type="project" value="TreeGrafter"/>
</dbReference>
<dbReference type="PANTHER" id="PTHR46470">
    <property type="entry name" value="N-ACYLNEURAMINATE-9-PHOSPHATASE"/>
    <property type="match status" value="1"/>
</dbReference>
<dbReference type="SFLD" id="SFLDG01129">
    <property type="entry name" value="C1.5:_HAD__Beta-PGM__Phosphata"/>
    <property type="match status" value="1"/>
</dbReference>
<dbReference type="PANTHER" id="PTHR46470:SF4">
    <property type="entry name" value="5-AMINO-6-(5-PHOSPHO-D-RIBITYLAMINO)URACIL PHOSPHATASE YIGB"/>
    <property type="match status" value="1"/>
</dbReference>
<accession>A0A263HCF6</accession>
<dbReference type="Gene3D" id="1.20.120.1600">
    <property type="match status" value="1"/>
</dbReference>
<name>A0A263HCF6_9PAST</name>
<dbReference type="Proteomes" id="UP000215738">
    <property type="component" value="Unassembled WGS sequence"/>
</dbReference>
<evidence type="ECO:0000313" key="4">
    <source>
        <dbReference type="EMBL" id="OZN24692.1"/>
    </source>
</evidence>
<proteinExistence type="predicted"/>
<dbReference type="InterPro" id="IPR036412">
    <property type="entry name" value="HAD-like_sf"/>
</dbReference>
<organism evidence="5 7">
    <name type="scientific">Actinobacillus seminis</name>
    <dbReference type="NCBI Taxonomy" id="722"/>
    <lineage>
        <taxon>Bacteria</taxon>
        <taxon>Pseudomonadati</taxon>
        <taxon>Pseudomonadota</taxon>
        <taxon>Gammaproteobacteria</taxon>
        <taxon>Pasteurellales</taxon>
        <taxon>Pasteurellaceae</taxon>
        <taxon>Actinobacillus</taxon>
    </lineage>
</organism>
<dbReference type="SUPFAM" id="SSF56784">
    <property type="entry name" value="HAD-like"/>
    <property type="match status" value="1"/>
</dbReference>
<reference evidence="4 6" key="1">
    <citation type="submission" date="2017-07" db="EMBL/GenBank/DDBJ databases">
        <title>Virulence factors identified in Actinobacillus seminis.</title>
        <authorList>
            <person name="Negrete-Abascal E."/>
            <person name="Vaca-Pacheco S."/>
            <person name="Montes-Garcia F."/>
            <person name="Leyto-Gil A.M."/>
            <person name="Fragoso-Garcia E."/>
            <person name="Carvente-Garcia R."/>
            <person name="Perez-Agueros S."/>
            <person name="Castelan-Sanchez H.G."/>
            <person name="Garcia-Molina A."/>
            <person name="Villamar T.E."/>
            <person name="Vazquez-Cruz C."/>
        </authorList>
    </citation>
    <scope>NUCLEOTIDE SEQUENCE [LARGE SCALE GENOMIC DNA]</scope>
    <source>
        <strain evidence="4 6">ATCC 15768</strain>
    </source>
</reference>
<sequence>MKFYRSLQPFRAISFDLDDTLYDNREIIRQAEWYFIDYVKKRGKIAEFNQEYWQSWRNCMAQQFPHLTHDVTAWRAETLTALLQFQQKSTVEITQICQQAMAIFFEWRNKIQLPRETVEILTALKPYYPLIAITNGNVDPKRIGLHYFDHYFRAGEAYPNGHFRAKPHPDMFHHCATTLNITPQDILHVGDNLITDVQGALQAGCQAVWINLSGETIATFSEARLLPTVEINELSQLVAVTQQ</sequence>
<evidence type="ECO:0000313" key="6">
    <source>
        <dbReference type="Proteomes" id="UP000215738"/>
    </source>
</evidence>
<dbReference type="InParanoid" id="A0A263HCF6"/>
<reference evidence="5 7" key="2">
    <citation type="submission" date="2018-06" db="EMBL/GenBank/DDBJ databases">
        <authorList>
            <consortium name="Pathogen Informatics"/>
            <person name="Doyle S."/>
        </authorList>
    </citation>
    <scope>NUCLEOTIDE SEQUENCE [LARGE SCALE GENOMIC DNA]</scope>
    <source>
        <strain evidence="5 7">NCTC10851</strain>
    </source>
</reference>
<dbReference type="InterPro" id="IPR023214">
    <property type="entry name" value="HAD_sf"/>
</dbReference>
<evidence type="ECO:0000313" key="5">
    <source>
        <dbReference type="EMBL" id="SUU38384.1"/>
    </source>
</evidence>
<dbReference type="FunCoup" id="A0A263HCF6">
    <property type="interactions" value="144"/>
</dbReference>
<gene>
    <name evidence="4" type="ORF">CFY87_08240</name>
    <name evidence="5" type="ORF">NCTC10851_02060</name>
</gene>
<dbReference type="AlphaFoldDB" id="A0A263HCF6"/>